<dbReference type="STRING" id="1353952.A0A165ETZ5"/>
<evidence type="ECO:0000313" key="3">
    <source>
        <dbReference type="EMBL" id="KZT55519.1"/>
    </source>
</evidence>
<dbReference type="SUPFAM" id="SSF56219">
    <property type="entry name" value="DNase I-like"/>
    <property type="match status" value="1"/>
</dbReference>
<feature type="region of interest" description="Disordered" evidence="1">
    <location>
        <begin position="1"/>
        <end position="31"/>
    </location>
</feature>
<evidence type="ECO:0000313" key="4">
    <source>
        <dbReference type="Proteomes" id="UP000076842"/>
    </source>
</evidence>
<feature type="compositionally biased region" description="Basic and acidic residues" evidence="1">
    <location>
        <begin position="82"/>
        <end position="95"/>
    </location>
</feature>
<feature type="region of interest" description="Disordered" evidence="1">
    <location>
        <begin position="54"/>
        <end position="95"/>
    </location>
</feature>
<sequence>MLLDNAHGTIQWKSASPSDNQPATIAQQTDGATRTRTALCGQWIRLQALFPHHEDNPASPRNSLSDRLVPNLTISSPPPVRKIPEKSADSSPPHEHPFLKIKIITWNMHESLPHGDLRALLGSVPPHVPLEVRDGSLPPLPTDDDHPFHIVIVAGQECPTHSGIPMGLGATFKDRHKDREKQPEREASRRDKDREKERQRHSRNAKGDTNAFVPGTLSSWSAILEDWFQNGVGSMSGVQPALREASAHIKDLHPAPSMPMEASASAPAAMESAPENVWDLPTEDYHLGGPYLGWNIPEHGGTVTLSAEQARLRAGVKGPYVLLCKERLMGIYIAVFVQRDCRPLVKGYSTGTVTAGLIGGRVGNKGGAGVSINFAGVRLLFVNAHLAAHEGKVALRLANLHKIKNELEVDTFLPPNDPRLVSEDVTDRFDYTFVFGDLNFRLDLSRLHADWLISRRDYAQALEFDQLHKLIQEGKVDFQEEPPRFPPTYKYDVRRRSIRDAKRLTNMALLRIGKNMMIMTITNTTTRTSTEDLILNRAPSSQTDQLGLDPRFGRPTQTRTKMTKMTTTKRI</sequence>
<dbReference type="SMART" id="SM00128">
    <property type="entry name" value="IPPc"/>
    <property type="match status" value="1"/>
</dbReference>
<gene>
    <name evidence="3" type="ORF">CALCODRAFT_484698</name>
</gene>
<accession>A0A165ETZ5</accession>
<keyword evidence="4" id="KW-1185">Reference proteome</keyword>
<feature type="compositionally biased region" description="Polar residues" evidence="1">
    <location>
        <begin position="11"/>
        <end position="31"/>
    </location>
</feature>
<dbReference type="InterPro" id="IPR046985">
    <property type="entry name" value="IP5"/>
</dbReference>
<organism evidence="3 4">
    <name type="scientific">Calocera cornea HHB12733</name>
    <dbReference type="NCBI Taxonomy" id="1353952"/>
    <lineage>
        <taxon>Eukaryota</taxon>
        <taxon>Fungi</taxon>
        <taxon>Dikarya</taxon>
        <taxon>Basidiomycota</taxon>
        <taxon>Agaricomycotina</taxon>
        <taxon>Dacrymycetes</taxon>
        <taxon>Dacrymycetales</taxon>
        <taxon>Dacrymycetaceae</taxon>
        <taxon>Calocera</taxon>
    </lineage>
</organism>
<dbReference type="Gene3D" id="3.60.10.10">
    <property type="entry name" value="Endonuclease/exonuclease/phosphatase"/>
    <property type="match status" value="1"/>
</dbReference>
<dbReference type="GO" id="GO:0004439">
    <property type="term" value="F:phosphatidylinositol-4,5-bisphosphate 5-phosphatase activity"/>
    <property type="evidence" value="ECO:0007669"/>
    <property type="project" value="TreeGrafter"/>
</dbReference>
<evidence type="ECO:0000256" key="1">
    <source>
        <dbReference type="SAM" id="MobiDB-lite"/>
    </source>
</evidence>
<dbReference type="InterPro" id="IPR000300">
    <property type="entry name" value="IPPc"/>
</dbReference>
<protein>
    <submittedName>
        <fullName evidence="3">DNase I-like protein</fullName>
    </submittedName>
</protein>
<dbReference type="Proteomes" id="UP000076842">
    <property type="component" value="Unassembled WGS sequence"/>
</dbReference>
<dbReference type="EMBL" id="KV423993">
    <property type="protein sequence ID" value="KZT55519.1"/>
    <property type="molecule type" value="Genomic_DNA"/>
</dbReference>
<dbReference type="InterPro" id="IPR036691">
    <property type="entry name" value="Endo/exonu/phosph_ase_sf"/>
</dbReference>
<dbReference type="PANTHER" id="PTHR11200">
    <property type="entry name" value="INOSITOL 5-PHOSPHATASE"/>
    <property type="match status" value="1"/>
</dbReference>
<evidence type="ECO:0000259" key="2">
    <source>
        <dbReference type="SMART" id="SM00128"/>
    </source>
</evidence>
<dbReference type="AlphaFoldDB" id="A0A165ETZ5"/>
<proteinExistence type="predicted"/>
<name>A0A165ETZ5_9BASI</name>
<dbReference type="PANTHER" id="PTHR11200:SF275">
    <property type="entry name" value="LD06095P"/>
    <property type="match status" value="1"/>
</dbReference>
<feature type="region of interest" description="Disordered" evidence="1">
    <location>
        <begin position="160"/>
        <end position="212"/>
    </location>
</feature>
<dbReference type="GO" id="GO:0046856">
    <property type="term" value="P:phosphatidylinositol dephosphorylation"/>
    <property type="evidence" value="ECO:0007669"/>
    <property type="project" value="InterPro"/>
</dbReference>
<dbReference type="OrthoDB" id="405996at2759"/>
<dbReference type="Pfam" id="PF22669">
    <property type="entry name" value="Exo_endo_phos2"/>
    <property type="match status" value="1"/>
</dbReference>
<reference evidence="3 4" key="1">
    <citation type="journal article" date="2016" name="Mol. Biol. Evol.">
        <title>Comparative Genomics of Early-Diverging Mushroom-Forming Fungi Provides Insights into the Origins of Lignocellulose Decay Capabilities.</title>
        <authorList>
            <person name="Nagy L.G."/>
            <person name="Riley R."/>
            <person name="Tritt A."/>
            <person name="Adam C."/>
            <person name="Daum C."/>
            <person name="Floudas D."/>
            <person name="Sun H."/>
            <person name="Yadav J.S."/>
            <person name="Pangilinan J."/>
            <person name="Larsson K.H."/>
            <person name="Matsuura K."/>
            <person name="Barry K."/>
            <person name="Labutti K."/>
            <person name="Kuo R."/>
            <person name="Ohm R.A."/>
            <person name="Bhattacharya S.S."/>
            <person name="Shirouzu T."/>
            <person name="Yoshinaga Y."/>
            <person name="Martin F.M."/>
            <person name="Grigoriev I.V."/>
            <person name="Hibbett D.S."/>
        </authorList>
    </citation>
    <scope>NUCLEOTIDE SEQUENCE [LARGE SCALE GENOMIC DNA]</scope>
    <source>
        <strain evidence="3 4">HHB12733</strain>
    </source>
</reference>
<feature type="compositionally biased region" description="Basic and acidic residues" evidence="1">
    <location>
        <begin position="172"/>
        <end position="198"/>
    </location>
</feature>
<dbReference type="InParanoid" id="A0A165ETZ5"/>
<feature type="domain" description="Inositol polyphosphate-related phosphatase" evidence="2">
    <location>
        <begin position="218"/>
        <end position="539"/>
    </location>
</feature>